<feature type="transmembrane region" description="Helical" evidence="2">
    <location>
        <begin position="20"/>
        <end position="39"/>
    </location>
</feature>
<keyword evidence="2" id="KW-1133">Transmembrane helix</keyword>
<keyword evidence="4" id="KW-1185">Reference proteome</keyword>
<proteinExistence type="predicted"/>
<protein>
    <submittedName>
        <fullName evidence="3">Uncharacterized protein</fullName>
    </submittedName>
</protein>
<evidence type="ECO:0000256" key="1">
    <source>
        <dbReference type="SAM" id="MobiDB-lite"/>
    </source>
</evidence>
<keyword evidence="2" id="KW-0472">Membrane</keyword>
<evidence type="ECO:0000313" key="4">
    <source>
        <dbReference type="Proteomes" id="UP001500928"/>
    </source>
</evidence>
<gene>
    <name evidence="3" type="ORF">GCM10023200_14480</name>
</gene>
<feature type="region of interest" description="Disordered" evidence="1">
    <location>
        <begin position="41"/>
        <end position="63"/>
    </location>
</feature>
<reference evidence="4" key="1">
    <citation type="journal article" date="2019" name="Int. J. Syst. Evol. Microbiol.">
        <title>The Global Catalogue of Microorganisms (GCM) 10K type strain sequencing project: providing services to taxonomists for standard genome sequencing and annotation.</title>
        <authorList>
            <consortium name="The Broad Institute Genomics Platform"/>
            <consortium name="The Broad Institute Genome Sequencing Center for Infectious Disease"/>
            <person name="Wu L."/>
            <person name="Ma J."/>
        </authorList>
    </citation>
    <scope>NUCLEOTIDE SEQUENCE [LARGE SCALE GENOMIC DNA]</scope>
    <source>
        <strain evidence="4">JCM 17979</strain>
    </source>
</reference>
<dbReference type="EMBL" id="BAABHO010000008">
    <property type="protein sequence ID" value="GAA4782107.1"/>
    <property type="molecule type" value="Genomic_DNA"/>
</dbReference>
<organism evidence="3 4">
    <name type="scientific">Actinomycetospora chlora</name>
    <dbReference type="NCBI Taxonomy" id="663608"/>
    <lineage>
        <taxon>Bacteria</taxon>
        <taxon>Bacillati</taxon>
        <taxon>Actinomycetota</taxon>
        <taxon>Actinomycetes</taxon>
        <taxon>Pseudonocardiales</taxon>
        <taxon>Pseudonocardiaceae</taxon>
        <taxon>Actinomycetospora</taxon>
    </lineage>
</organism>
<comment type="caution">
    <text evidence="3">The sequence shown here is derived from an EMBL/GenBank/DDBJ whole genome shotgun (WGS) entry which is preliminary data.</text>
</comment>
<keyword evidence="2" id="KW-0812">Transmembrane</keyword>
<evidence type="ECO:0000313" key="3">
    <source>
        <dbReference type="EMBL" id="GAA4782107.1"/>
    </source>
</evidence>
<sequence>MAVVATTLAASGALVSPSVAWWSAIAVLLLAGSAGLTRVRHRPERRPERRRLARGARPLRRRR</sequence>
<dbReference type="Proteomes" id="UP001500928">
    <property type="component" value="Unassembled WGS sequence"/>
</dbReference>
<evidence type="ECO:0000256" key="2">
    <source>
        <dbReference type="SAM" id="Phobius"/>
    </source>
</evidence>
<accession>A0ABP9AMP9</accession>
<dbReference type="RefSeq" id="WP_345412382.1">
    <property type="nucleotide sequence ID" value="NZ_BAABHO010000008.1"/>
</dbReference>
<name>A0ABP9AMP9_9PSEU</name>